<evidence type="ECO:0000313" key="1">
    <source>
        <dbReference type="EMBL" id="BAT79960.1"/>
    </source>
</evidence>
<proteinExistence type="predicted"/>
<accession>A0A0S3RH32</accession>
<dbReference type="AlphaFoldDB" id="A0A0S3RH32"/>
<reference evidence="1 2" key="1">
    <citation type="journal article" date="2015" name="Sci. Rep.">
        <title>The power of single molecule real-time sequencing technology in the de novo assembly of a eukaryotic genome.</title>
        <authorList>
            <person name="Sakai H."/>
            <person name="Naito K."/>
            <person name="Ogiso-Tanaka E."/>
            <person name="Takahashi Y."/>
            <person name="Iseki K."/>
            <person name="Muto C."/>
            <person name="Satou K."/>
            <person name="Teruya K."/>
            <person name="Shiroma A."/>
            <person name="Shimoji M."/>
            <person name="Hirano T."/>
            <person name="Itoh T."/>
            <person name="Kaga A."/>
            <person name="Tomooka N."/>
        </authorList>
    </citation>
    <scope>NUCLEOTIDE SEQUENCE [LARGE SCALE GENOMIC DNA]</scope>
    <source>
        <strain evidence="2">cv. Shumari</strain>
    </source>
</reference>
<dbReference type="EMBL" id="AP015035">
    <property type="protein sequence ID" value="BAT79960.1"/>
    <property type="molecule type" value="Genomic_DNA"/>
</dbReference>
<organism evidence="1 2">
    <name type="scientific">Vigna angularis var. angularis</name>
    <dbReference type="NCBI Taxonomy" id="157739"/>
    <lineage>
        <taxon>Eukaryota</taxon>
        <taxon>Viridiplantae</taxon>
        <taxon>Streptophyta</taxon>
        <taxon>Embryophyta</taxon>
        <taxon>Tracheophyta</taxon>
        <taxon>Spermatophyta</taxon>
        <taxon>Magnoliopsida</taxon>
        <taxon>eudicotyledons</taxon>
        <taxon>Gunneridae</taxon>
        <taxon>Pentapetalae</taxon>
        <taxon>rosids</taxon>
        <taxon>fabids</taxon>
        <taxon>Fabales</taxon>
        <taxon>Fabaceae</taxon>
        <taxon>Papilionoideae</taxon>
        <taxon>50 kb inversion clade</taxon>
        <taxon>NPAAA clade</taxon>
        <taxon>indigoferoid/millettioid clade</taxon>
        <taxon>Phaseoleae</taxon>
        <taxon>Vigna</taxon>
    </lineage>
</organism>
<sequence length="98" mass="11512">MLLWALQQIRNETLITLLCYISVKEHYFTYHQPLELEDIVRASEMAAIEVIHFIQYVFETAGAILCLCIQGEDFFFEVITKEAHLLLRLYDSVFHTSN</sequence>
<gene>
    <name evidence="1" type="primary">Vigan.02G291100</name>
    <name evidence="1" type="ORF">VIGAN_02291100</name>
</gene>
<keyword evidence="2" id="KW-1185">Reference proteome</keyword>
<protein>
    <submittedName>
        <fullName evidence="1">Uncharacterized protein</fullName>
    </submittedName>
</protein>
<evidence type="ECO:0000313" key="2">
    <source>
        <dbReference type="Proteomes" id="UP000291084"/>
    </source>
</evidence>
<dbReference type="Proteomes" id="UP000291084">
    <property type="component" value="Chromosome 2"/>
</dbReference>
<name>A0A0S3RH32_PHAAN</name>